<organism evidence="3 4">
    <name type="scientific">Aspergillus pseudodeflectus</name>
    <dbReference type="NCBI Taxonomy" id="176178"/>
    <lineage>
        <taxon>Eukaryota</taxon>
        <taxon>Fungi</taxon>
        <taxon>Dikarya</taxon>
        <taxon>Ascomycota</taxon>
        <taxon>Pezizomycotina</taxon>
        <taxon>Eurotiomycetes</taxon>
        <taxon>Eurotiomycetidae</taxon>
        <taxon>Eurotiales</taxon>
        <taxon>Aspergillaceae</taxon>
        <taxon>Aspergillus</taxon>
        <taxon>Aspergillus subgen. Nidulantes</taxon>
    </lineage>
</organism>
<dbReference type="Proteomes" id="UP001610444">
    <property type="component" value="Unassembled WGS sequence"/>
</dbReference>
<name>A0ABR4JHA4_9EURO</name>
<comment type="caution">
    <text evidence="3">The sequence shown here is derived from an EMBL/GenBank/DDBJ whole genome shotgun (WGS) entry which is preliminary data.</text>
</comment>
<dbReference type="InterPro" id="IPR029058">
    <property type="entry name" value="AB_hydrolase_fold"/>
</dbReference>
<keyword evidence="1 3" id="KW-0378">Hydrolase</keyword>
<dbReference type="Gene3D" id="3.40.50.1820">
    <property type="entry name" value="alpha/beta hydrolase"/>
    <property type="match status" value="1"/>
</dbReference>
<dbReference type="Pfam" id="PF20434">
    <property type="entry name" value="BD-FAE"/>
    <property type="match status" value="1"/>
</dbReference>
<dbReference type="InterPro" id="IPR049492">
    <property type="entry name" value="BD-FAE-like_dom"/>
</dbReference>
<protein>
    <submittedName>
        <fullName evidence="3">Alpha/Beta hydrolase protein</fullName>
    </submittedName>
</protein>
<dbReference type="RefSeq" id="XP_070893515.1">
    <property type="nucleotide sequence ID" value="XM_071047124.1"/>
</dbReference>
<dbReference type="InterPro" id="IPR050300">
    <property type="entry name" value="GDXG_lipolytic_enzyme"/>
</dbReference>
<proteinExistence type="predicted"/>
<evidence type="ECO:0000313" key="4">
    <source>
        <dbReference type="Proteomes" id="UP001610444"/>
    </source>
</evidence>
<accession>A0ABR4JHA4</accession>
<dbReference type="EMBL" id="JBFXLR010000074">
    <property type="protein sequence ID" value="KAL2839430.1"/>
    <property type="molecule type" value="Genomic_DNA"/>
</dbReference>
<evidence type="ECO:0000259" key="2">
    <source>
        <dbReference type="Pfam" id="PF20434"/>
    </source>
</evidence>
<dbReference type="SUPFAM" id="SSF53474">
    <property type="entry name" value="alpha/beta-Hydrolases"/>
    <property type="match status" value="1"/>
</dbReference>
<reference evidence="3 4" key="1">
    <citation type="submission" date="2024-07" db="EMBL/GenBank/DDBJ databases">
        <title>Section-level genome sequencing and comparative genomics of Aspergillus sections Usti and Cavernicolus.</title>
        <authorList>
            <consortium name="Lawrence Berkeley National Laboratory"/>
            <person name="Nybo J.L."/>
            <person name="Vesth T.C."/>
            <person name="Theobald S."/>
            <person name="Frisvad J.C."/>
            <person name="Larsen T.O."/>
            <person name="Kjaerboelling I."/>
            <person name="Rothschild-Mancinelli K."/>
            <person name="Lyhne E.K."/>
            <person name="Kogle M.E."/>
            <person name="Barry K."/>
            <person name="Clum A."/>
            <person name="Na H."/>
            <person name="Ledsgaard L."/>
            <person name="Lin J."/>
            <person name="Lipzen A."/>
            <person name="Kuo A."/>
            <person name="Riley R."/>
            <person name="Mondo S."/>
            <person name="LaButti K."/>
            <person name="Haridas S."/>
            <person name="Pangalinan J."/>
            <person name="Salamov A.A."/>
            <person name="Simmons B.A."/>
            <person name="Magnuson J.K."/>
            <person name="Chen J."/>
            <person name="Drula E."/>
            <person name="Henrissat B."/>
            <person name="Wiebenga A."/>
            <person name="Lubbers R.J."/>
            <person name="Gomes A.C."/>
            <person name="Macurrencykelacurrency M.R."/>
            <person name="Stajich J."/>
            <person name="Grigoriev I.V."/>
            <person name="Mortensen U.H."/>
            <person name="De vries R.P."/>
            <person name="Baker S.E."/>
            <person name="Andersen M.R."/>
        </authorList>
    </citation>
    <scope>NUCLEOTIDE SEQUENCE [LARGE SCALE GENOMIC DNA]</scope>
    <source>
        <strain evidence="3 4">CBS 756.74</strain>
    </source>
</reference>
<evidence type="ECO:0000313" key="3">
    <source>
        <dbReference type="EMBL" id="KAL2839430.1"/>
    </source>
</evidence>
<dbReference type="PANTHER" id="PTHR48081:SF3">
    <property type="entry name" value="ALPHA_BETA HYDROLASE FOLD-3 DOMAIN-CONTAINING PROTEIN"/>
    <property type="match status" value="1"/>
</dbReference>
<gene>
    <name evidence="3" type="ORF">BJX68DRAFT_272113</name>
</gene>
<dbReference type="PANTHER" id="PTHR48081">
    <property type="entry name" value="AB HYDROLASE SUPERFAMILY PROTEIN C4A8.06C"/>
    <property type="match status" value="1"/>
</dbReference>
<dbReference type="GeneID" id="98162288"/>
<feature type="domain" description="BD-FAE-like" evidence="2">
    <location>
        <begin position="23"/>
        <end position="168"/>
    </location>
</feature>
<evidence type="ECO:0000256" key="1">
    <source>
        <dbReference type="ARBA" id="ARBA00022801"/>
    </source>
</evidence>
<sequence length="335" mass="36693">MDKTTYTYKTVESGQSLEADVYYCPQNSSPASPAPIALMIHGGGFTAGGKESIAANQLEELVALGFVVVSVNYRLCPTISLADGPLADCNDCYAWCQSSLPDLLEREPGVAADPARIVALGHSAGGYLALMMVRPNWNPSRASSPAYDPLHQARNPNPPVAILDFYGAKYLSDDVWHRPNPQMPRLNFAQEVLDQIWLEVPPPSTSILAQSDIPAPQSGLDFTRPRIAWLASALANGTLLQHIIRPGDYTGLDPSTYFKAGFPPVFFIHGTADKLIPFQLTEKSYYALRQCEVETVLRLVDGADHAFDEKVHRDDPAFGVIKEGFRFLAHHAKLL</sequence>
<dbReference type="GO" id="GO:0016787">
    <property type="term" value="F:hydrolase activity"/>
    <property type="evidence" value="ECO:0007669"/>
    <property type="project" value="UniProtKB-KW"/>
</dbReference>
<keyword evidence="4" id="KW-1185">Reference proteome</keyword>